<dbReference type="InterPro" id="IPR055558">
    <property type="entry name" value="DUF7134"/>
</dbReference>
<keyword evidence="9" id="KW-1133">Transmembrane helix</keyword>
<dbReference type="InterPro" id="IPR050482">
    <property type="entry name" value="Sensor_HK_TwoCompSys"/>
</dbReference>
<feature type="domain" description="Histidine kinase/HSP90-like ATPase" evidence="10">
    <location>
        <begin position="290"/>
        <end position="382"/>
    </location>
</feature>
<reference evidence="11 12" key="1">
    <citation type="submission" date="2020-05" db="EMBL/GenBank/DDBJ databases">
        <title>Flexivirga sp. ID2601S isolated from air conditioner.</title>
        <authorList>
            <person name="Kim D.H."/>
        </authorList>
    </citation>
    <scope>NUCLEOTIDE SEQUENCE [LARGE SCALE GENOMIC DNA]</scope>
    <source>
        <strain evidence="11 12">ID2601S</strain>
    </source>
</reference>
<dbReference type="InterPro" id="IPR011712">
    <property type="entry name" value="Sig_transdc_His_kin_sub3_dim/P"/>
</dbReference>
<dbReference type="PANTHER" id="PTHR24421:SF10">
    <property type="entry name" value="NITRATE_NITRITE SENSOR PROTEIN NARQ"/>
    <property type="match status" value="1"/>
</dbReference>
<evidence type="ECO:0000256" key="5">
    <source>
        <dbReference type="ARBA" id="ARBA00022741"/>
    </source>
</evidence>
<keyword evidence="9" id="KW-0812">Transmembrane</keyword>
<evidence type="ECO:0000313" key="12">
    <source>
        <dbReference type="Proteomes" id="UP000557772"/>
    </source>
</evidence>
<feature type="transmembrane region" description="Helical" evidence="9">
    <location>
        <begin position="92"/>
        <end position="111"/>
    </location>
</feature>
<protein>
    <recommendedName>
        <fullName evidence="2">histidine kinase</fullName>
        <ecNumber evidence="2">2.7.13.3</ecNumber>
    </recommendedName>
</protein>
<dbReference type="InterPro" id="IPR003594">
    <property type="entry name" value="HATPase_dom"/>
</dbReference>
<dbReference type="InterPro" id="IPR036890">
    <property type="entry name" value="HATPase_C_sf"/>
</dbReference>
<dbReference type="AlphaFoldDB" id="A0A849AQM2"/>
<keyword evidence="4" id="KW-0808">Transferase</keyword>
<name>A0A849AQM2_9MICO</name>
<dbReference type="SMART" id="SM00387">
    <property type="entry name" value="HATPase_c"/>
    <property type="match status" value="1"/>
</dbReference>
<evidence type="ECO:0000256" key="3">
    <source>
        <dbReference type="ARBA" id="ARBA00022553"/>
    </source>
</evidence>
<dbReference type="EMBL" id="JABENB010000002">
    <property type="protein sequence ID" value="NNG40590.1"/>
    <property type="molecule type" value="Genomic_DNA"/>
</dbReference>
<evidence type="ECO:0000256" key="4">
    <source>
        <dbReference type="ARBA" id="ARBA00022679"/>
    </source>
</evidence>
<keyword evidence="5" id="KW-0547">Nucleotide-binding</keyword>
<dbReference type="EC" id="2.7.13.3" evidence="2"/>
<dbReference type="SUPFAM" id="SSF55874">
    <property type="entry name" value="ATPase domain of HSP90 chaperone/DNA topoisomerase II/histidine kinase"/>
    <property type="match status" value="1"/>
</dbReference>
<dbReference type="RefSeq" id="WP_171157000.1">
    <property type="nucleotide sequence ID" value="NZ_JABENB010000002.1"/>
</dbReference>
<feature type="transmembrane region" description="Helical" evidence="9">
    <location>
        <begin position="52"/>
        <end position="85"/>
    </location>
</feature>
<comment type="caution">
    <text evidence="11">The sequence shown here is derived from an EMBL/GenBank/DDBJ whole genome shotgun (WGS) entry which is preliminary data.</text>
</comment>
<sequence length="384" mass="40476">MPTRYDFALVAALIVGTVVPYAGHDHPVWVLACGAGQIVPLLWRRIAPVPTFAAVAIASAASVPVLNVVTISDIGIFIALFAVVSRRGWRPWGIAATAVCVLGAGIAAVRWSSDIEGARGAQVVFIFGVNLLAVIATLGIAEASRRRAQLIEQLHARARDAEHERDQQAVIVAQAERARIAREMHDVVAHALAVIVVQADGAGHAISRRSAPDPTAAQALSTIGDTARTALAETRALVGVLRDGGGDGLAELAPTHDLTALPSLVDGVRATGRTVLLDEGSVRPEDVSPGVSRAAYRIVQEATTNVLKHAGDEARIWIRLRRRDELLVLEIEDDGVGATDASTGGNGLLGMRERVHAFGGQLWTSPRPGGGFRVAAEFPTEGER</sequence>
<accession>A0A849AQM2</accession>
<dbReference type="Pfam" id="PF07730">
    <property type="entry name" value="HisKA_3"/>
    <property type="match status" value="1"/>
</dbReference>
<dbReference type="GO" id="GO:0016020">
    <property type="term" value="C:membrane"/>
    <property type="evidence" value="ECO:0007669"/>
    <property type="project" value="InterPro"/>
</dbReference>
<evidence type="ECO:0000256" key="8">
    <source>
        <dbReference type="ARBA" id="ARBA00023012"/>
    </source>
</evidence>
<keyword evidence="7" id="KW-0067">ATP-binding</keyword>
<dbReference type="CDD" id="cd16917">
    <property type="entry name" value="HATPase_UhpB-NarQ-NarX-like"/>
    <property type="match status" value="1"/>
</dbReference>
<proteinExistence type="predicted"/>
<dbReference type="Gene3D" id="1.20.5.1930">
    <property type="match status" value="1"/>
</dbReference>
<keyword evidence="3" id="KW-0597">Phosphoprotein</keyword>
<dbReference type="GO" id="GO:0005524">
    <property type="term" value="F:ATP binding"/>
    <property type="evidence" value="ECO:0007669"/>
    <property type="project" value="UniProtKB-KW"/>
</dbReference>
<dbReference type="Gene3D" id="3.30.565.10">
    <property type="entry name" value="Histidine kinase-like ATPase, C-terminal domain"/>
    <property type="match status" value="1"/>
</dbReference>
<dbReference type="Pfam" id="PF23539">
    <property type="entry name" value="DUF7134"/>
    <property type="match status" value="1"/>
</dbReference>
<evidence type="ECO:0000256" key="6">
    <source>
        <dbReference type="ARBA" id="ARBA00022777"/>
    </source>
</evidence>
<keyword evidence="8" id="KW-0902">Two-component regulatory system</keyword>
<keyword evidence="9" id="KW-0472">Membrane</keyword>
<comment type="catalytic activity">
    <reaction evidence="1">
        <text>ATP + protein L-histidine = ADP + protein N-phospho-L-histidine.</text>
        <dbReference type="EC" id="2.7.13.3"/>
    </reaction>
</comment>
<dbReference type="GO" id="GO:0000155">
    <property type="term" value="F:phosphorelay sensor kinase activity"/>
    <property type="evidence" value="ECO:0007669"/>
    <property type="project" value="InterPro"/>
</dbReference>
<evidence type="ECO:0000256" key="9">
    <source>
        <dbReference type="SAM" id="Phobius"/>
    </source>
</evidence>
<keyword evidence="6 11" id="KW-0418">Kinase</keyword>
<evidence type="ECO:0000256" key="1">
    <source>
        <dbReference type="ARBA" id="ARBA00000085"/>
    </source>
</evidence>
<dbReference type="GO" id="GO:0046983">
    <property type="term" value="F:protein dimerization activity"/>
    <property type="evidence" value="ECO:0007669"/>
    <property type="project" value="InterPro"/>
</dbReference>
<organism evidence="11 12">
    <name type="scientific">Flexivirga aerilata</name>
    <dbReference type="NCBI Taxonomy" id="1656889"/>
    <lineage>
        <taxon>Bacteria</taxon>
        <taxon>Bacillati</taxon>
        <taxon>Actinomycetota</taxon>
        <taxon>Actinomycetes</taxon>
        <taxon>Micrococcales</taxon>
        <taxon>Dermacoccaceae</taxon>
        <taxon>Flexivirga</taxon>
    </lineage>
</organism>
<gene>
    <name evidence="11" type="ORF">HJ588_15085</name>
</gene>
<evidence type="ECO:0000256" key="2">
    <source>
        <dbReference type="ARBA" id="ARBA00012438"/>
    </source>
</evidence>
<feature type="transmembrane region" description="Helical" evidence="9">
    <location>
        <begin position="123"/>
        <end position="141"/>
    </location>
</feature>
<evidence type="ECO:0000313" key="11">
    <source>
        <dbReference type="EMBL" id="NNG40590.1"/>
    </source>
</evidence>
<dbReference type="PANTHER" id="PTHR24421">
    <property type="entry name" value="NITRATE/NITRITE SENSOR PROTEIN NARX-RELATED"/>
    <property type="match status" value="1"/>
</dbReference>
<dbReference type="Pfam" id="PF02518">
    <property type="entry name" value="HATPase_c"/>
    <property type="match status" value="1"/>
</dbReference>
<evidence type="ECO:0000256" key="7">
    <source>
        <dbReference type="ARBA" id="ARBA00022840"/>
    </source>
</evidence>
<dbReference type="Proteomes" id="UP000557772">
    <property type="component" value="Unassembled WGS sequence"/>
</dbReference>
<keyword evidence="12" id="KW-1185">Reference proteome</keyword>
<evidence type="ECO:0000259" key="10">
    <source>
        <dbReference type="SMART" id="SM00387"/>
    </source>
</evidence>